<keyword evidence="3" id="KW-1185">Reference proteome</keyword>
<protein>
    <submittedName>
        <fullName evidence="2">Uncharacterized protein</fullName>
    </submittedName>
</protein>
<organism evidence="2 3">
    <name type="scientific">Penicillium desertorum</name>
    <dbReference type="NCBI Taxonomy" id="1303715"/>
    <lineage>
        <taxon>Eukaryota</taxon>
        <taxon>Fungi</taxon>
        <taxon>Dikarya</taxon>
        <taxon>Ascomycota</taxon>
        <taxon>Pezizomycotina</taxon>
        <taxon>Eurotiomycetes</taxon>
        <taxon>Eurotiomycetidae</taxon>
        <taxon>Eurotiales</taxon>
        <taxon>Aspergillaceae</taxon>
        <taxon>Penicillium</taxon>
    </lineage>
</organism>
<accession>A0A9X0BWB8</accession>
<evidence type="ECO:0000313" key="2">
    <source>
        <dbReference type="EMBL" id="KAJ5486736.1"/>
    </source>
</evidence>
<dbReference type="OrthoDB" id="3468019at2759"/>
<evidence type="ECO:0000256" key="1">
    <source>
        <dbReference type="SAM" id="MobiDB-lite"/>
    </source>
</evidence>
<comment type="caution">
    <text evidence="2">The sequence shown here is derived from an EMBL/GenBank/DDBJ whole genome shotgun (WGS) entry which is preliminary data.</text>
</comment>
<evidence type="ECO:0000313" key="3">
    <source>
        <dbReference type="Proteomes" id="UP001147760"/>
    </source>
</evidence>
<dbReference type="AlphaFoldDB" id="A0A9X0BWB8"/>
<dbReference type="EMBL" id="JAPWDO010000001">
    <property type="protein sequence ID" value="KAJ5486736.1"/>
    <property type="molecule type" value="Genomic_DNA"/>
</dbReference>
<sequence>MEKLLWLTALSKGQISKSRKDAWTTVKSRRHVVLKLPYGIGSGGDLAAHPRNLEASGSAPSTARLPAQPGAVPAPTPAGEPMRDPLQGLLYLGRRQRIALLGLSRLLLNREDESVMN</sequence>
<name>A0A9X0BWB8_9EURO</name>
<proteinExistence type="predicted"/>
<dbReference type="Proteomes" id="UP001147760">
    <property type="component" value="Unassembled WGS sequence"/>
</dbReference>
<gene>
    <name evidence="2" type="ORF">N7530_001036</name>
</gene>
<feature type="region of interest" description="Disordered" evidence="1">
    <location>
        <begin position="49"/>
        <end position="82"/>
    </location>
</feature>
<reference evidence="2" key="1">
    <citation type="submission" date="2022-12" db="EMBL/GenBank/DDBJ databases">
        <authorList>
            <person name="Petersen C."/>
        </authorList>
    </citation>
    <scope>NUCLEOTIDE SEQUENCE</scope>
    <source>
        <strain evidence="2">IBT 17660</strain>
    </source>
</reference>
<reference evidence="2" key="2">
    <citation type="journal article" date="2023" name="IMA Fungus">
        <title>Comparative genomic study of the Penicillium genus elucidates a diverse pangenome and 15 lateral gene transfer events.</title>
        <authorList>
            <person name="Petersen C."/>
            <person name="Sorensen T."/>
            <person name="Nielsen M.R."/>
            <person name="Sondergaard T.E."/>
            <person name="Sorensen J.L."/>
            <person name="Fitzpatrick D.A."/>
            <person name="Frisvad J.C."/>
            <person name="Nielsen K.L."/>
        </authorList>
    </citation>
    <scope>NUCLEOTIDE SEQUENCE</scope>
    <source>
        <strain evidence="2">IBT 17660</strain>
    </source>
</reference>